<reference evidence="3" key="1">
    <citation type="journal article" date="2013" name="Nature">
        <title>Pan genome of the phytoplankton Emiliania underpins its global distribution.</title>
        <authorList>
            <person name="Read B.A."/>
            <person name="Kegel J."/>
            <person name="Klute M.J."/>
            <person name="Kuo A."/>
            <person name="Lefebvre S.C."/>
            <person name="Maumus F."/>
            <person name="Mayer C."/>
            <person name="Miller J."/>
            <person name="Monier A."/>
            <person name="Salamov A."/>
            <person name="Young J."/>
            <person name="Aguilar M."/>
            <person name="Claverie J.M."/>
            <person name="Frickenhaus S."/>
            <person name="Gonzalez K."/>
            <person name="Herman E.K."/>
            <person name="Lin Y.C."/>
            <person name="Napier J."/>
            <person name="Ogata H."/>
            <person name="Sarno A.F."/>
            <person name="Shmutz J."/>
            <person name="Schroeder D."/>
            <person name="de Vargas C."/>
            <person name="Verret F."/>
            <person name="von Dassow P."/>
            <person name="Valentin K."/>
            <person name="Van de Peer Y."/>
            <person name="Wheeler G."/>
            <person name="Dacks J.B."/>
            <person name="Delwiche C.F."/>
            <person name="Dyhrman S.T."/>
            <person name="Glockner G."/>
            <person name="John U."/>
            <person name="Richards T."/>
            <person name="Worden A.Z."/>
            <person name="Zhang X."/>
            <person name="Grigoriev I.V."/>
            <person name="Allen A.E."/>
            <person name="Bidle K."/>
            <person name="Borodovsky M."/>
            <person name="Bowler C."/>
            <person name="Brownlee C."/>
            <person name="Cock J.M."/>
            <person name="Elias M."/>
            <person name="Gladyshev V.N."/>
            <person name="Groth M."/>
            <person name="Guda C."/>
            <person name="Hadaegh A."/>
            <person name="Iglesias-Rodriguez M.D."/>
            <person name="Jenkins J."/>
            <person name="Jones B.M."/>
            <person name="Lawson T."/>
            <person name="Leese F."/>
            <person name="Lindquist E."/>
            <person name="Lobanov A."/>
            <person name="Lomsadze A."/>
            <person name="Malik S.B."/>
            <person name="Marsh M.E."/>
            <person name="Mackinder L."/>
            <person name="Mock T."/>
            <person name="Mueller-Roeber B."/>
            <person name="Pagarete A."/>
            <person name="Parker M."/>
            <person name="Probert I."/>
            <person name="Quesneville H."/>
            <person name="Raines C."/>
            <person name="Rensing S.A."/>
            <person name="Riano-Pachon D.M."/>
            <person name="Richier S."/>
            <person name="Rokitta S."/>
            <person name="Shiraiwa Y."/>
            <person name="Soanes D.M."/>
            <person name="van der Giezen M."/>
            <person name="Wahlund T.M."/>
            <person name="Williams B."/>
            <person name="Wilson W."/>
            <person name="Wolfe G."/>
            <person name="Wurch L.L."/>
        </authorList>
    </citation>
    <scope>NUCLEOTIDE SEQUENCE</scope>
</reference>
<name>A0A0D3KM16_EMIH1</name>
<proteinExistence type="predicted"/>
<dbReference type="GeneID" id="17282071"/>
<dbReference type="PaxDb" id="2903-EOD36801"/>
<protein>
    <recommendedName>
        <fullName evidence="4">Tudor domain-containing protein</fullName>
    </recommendedName>
</protein>
<evidence type="ECO:0000313" key="3">
    <source>
        <dbReference type="Proteomes" id="UP000013827"/>
    </source>
</evidence>
<dbReference type="EnsemblProtists" id="EOD36801">
    <property type="protein sequence ID" value="EOD36801"/>
    <property type="gene ID" value="EMIHUDRAFT_201032"/>
</dbReference>
<feature type="compositionally biased region" description="Basic and acidic residues" evidence="1">
    <location>
        <begin position="38"/>
        <end position="50"/>
    </location>
</feature>
<feature type="compositionally biased region" description="Basic and acidic residues" evidence="1">
    <location>
        <begin position="261"/>
        <end position="278"/>
    </location>
</feature>
<evidence type="ECO:0008006" key="4">
    <source>
        <dbReference type="Google" id="ProtNLM"/>
    </source>
</evidence>
<dbReference type="eggNOG" id="ENOG502S1YT">
    <property type="taxonomic scope" value="Eukaryota"/>
</dbReference>
<dbReference type="KEGG" id="ehx:EMIHUDRAFT_201032"/>
<dbReference type="AlphaFoldDB" id="A0A0D3KM16"/>
<sequence length="278" mass="31844">MRPIWDDLWDDLWQRSMPSPDAAARHTGAGVARRQAHHERMRDERAREAAAGDAELPPEADAGEMASAAPSCWTAWRRWARTTPLLRSKETKAMRRKRKREDARAALDGHTVLSTGSRLEIFCDSERWYPATVMAREEDGDGRIVHEVEYDGYPDRRWWHMLDDERALADALEAEDDERQEEAARGDGRPMLAPHGPALSVQLRRVRLRLREFLATQAAAGKSVPMQRTALGLHPTMRWTIRFGKWLATTRITAPRASRWHATERGDAREEEPTVRIS</sequence>
<evidence type="ECO:0000256" key="1">
    <source>
        <dbReference type="SAM" id="MobiDB-lite"/>
    </source>
</evidence>
<organism evidence="2 3">
    <name type="scientific">Emiliania huxleyi (strain CCMP1516)</name>
    <dbReference type="NCBI Taxonomy" id="280463"/>
    <lineage>
        <taxon>Eukaryota</taxon>
        <taxon>Haptista</taxon>
        <taxon>Haptophyta</taxon>
        <taxon>Prymnesiophyceae</taxon>
        <taxon>Isochrysidales</taxon>
        <taxon>Noelaerhabdaceae</taxon>
        <taxon>Emiliania</taxon>
    </lineage>
</organism>
<evidence type="ECO:0000313" key="2">
    <source>
        <dbReference type="EnsemblProtists" id="EOD36801"/>
    </source>
</evidence>
<dbReference type="RefSeq" id="XP_005789230.1">
    <property type="nucleotide sequence ID" value="XM_005789173.1"/>
</dbReference>
<feature type="region of interest" description="Disordered" evidence="1">
    <location>
        <begin position="173"/>
        <end position="195"/>
    </location>
</feature>
<feature type="region of interest" description="Disordered" evidence="1">
    <location>
        <begin position="19"/>
        <end position="67"/>
    </location>
</feature>
<dbReference type="HOGENOM" id="CLU_037272_1_1_1"/>
<accession>A0A0D3KM16</accession>
<feature type="region of interest" description="Disordered" evidence="1">
    <location>
        <begin position="257"/>
        <end position="278"/>
    </location>
</feature>
<keyword evidence="3" id="KW-1185">Reference proteome</keyword>
<dbReference type="Proteomes" id="UP000013827">
    <property type="component" value="Unassembled WGS sequence"/>
</dbReference>
<reference evidence="2" key="2">
    <citation type="submission" date="2024-10" db="UniProtKB">
        <authorList>
            <consortium name="EnsemblProtists"/>
        </authorList>
    </citation>
    <scope>IDENTIFICATION</scope>
</reference>